<proteinExistence type="inferred from homology"/>
<dbReference type="SUPFAM" id="SSF64182">
    <property type="entry name" value="DHH phosphoesterases"/>
    <property type="match status" value="1"/>
</dbReference>
<evidence type="ECO:0000256" key="2">
    <source>
        <dbReference type="ARBA" id="ARBA00019841"/>
    </source>
</evidence>
<dbReference type="FunFam" id="3.90.1640.30:FF:000001">
    <property type="entry name" value="Single-stranded-DNA-specific exonuclease RecJ"/>
    <property type="match status" value="1"/>
</dbReference>
<evidence type="ECO:0000256" key="4">
    <source>
        <dbReference type="ARBA" id="ARBA00022801"/>
    </source>
</evidence>
<reference evidence="9 10" key="1">
    <citation type="submission" date="2018-05" db="EMBL/GenBank/DDBJ databases">
        <title>Draft Genome Sequences for a Diverse set of 7 Haemophilus Species.</title>
        <authorList>
            <person name="Nichols M."/>
            <person name="Topaz N."/>
            <person name="Wang X."/>
            <person name="Wang X."/>
            <person name="Boxrud D."/>
        </authorList>
    </citation>
    <scope>NUCLEOTIDE SEQUENCE [LARGE SCALE GENOMIC DNA]</scope>
    <source>
        <strain evidence="9 10">C2001002503</strain>
    </source>
</reference>
<keyword evidence="3" id="KW-0540">Nuclease</keyword>
<name>A0A8B2U7G5_9PAST</name>
<feature type="domain" description="DHHA1" evidence="7">
    <location>
        <begin position="356"/>
        <end position="453"/>
    </location>
</feature>
<dbReference type="Pfam" id="PF01368">
    <property type="entry name" value="DHH"/>
    <property type="match status" value="1"/>
</dbReference>
<dbReference type="RefSeq" id="WP_111294987.1">
    <property type="nucleotide sequence ID" value="NZ_CAUTCU010000008.1"/>
</dbReference>
<keyword evidence="4" id="KW-0378">Hydrolase</keyword>
<dbReference type="InterPro" id="IPR004610">
    <property type="entry name" value="RecJ"/>
</dbReference>
<evidence type="ECO:0000256" key="3">
    <source>
        <dbReference type="ARBA" id="ARBA00022722"/>
    </source>
</evidence>
<dbReference type="InterPro" id="IPR001667">
    <property type="entry name" value="DDH_dom"/>
</dbReference>
<accession>A0A8B2U7G5</accession>
<dbReference type="EMBL" id="QEPM01000002">
    <property type="protein sequence ID" value="RDE71543.1"/>
    <property type="molecule type" value="Genomic_DNA"/>
</dbReference>
<evidence type="ECO:0000259" key="6">
    <source>
        <dbReference type="Pfam" id="PF01368"/>
    </source>
</evidence>
<dbReference type="PANTHER" id="PTHR30255">
    <property type="entry name" value="SINGLE-STRANDED-DNA-SPECIFIC EXONUCLEASE RECJ"/>
    <property type="match status" value="1"/>
</dbReference>
<dbReference type="PANTHER" id="PTHR30255:SF2">
    <property type="entry name" value="SINGLE-STRANDED-DNA-SPECIFIC EXONUCLEASE RECJ"/>
    <property type="match status" value="1"/>
</dbReference>
<gene>
    <name evidence="9" type="primary">recJ</name>
    <name evidence="9" type="ORF">DPV83_02945</name>
</gene>
<feature type="domain" description="RecJ OB" evidence="8">
    <location>
        <begin position="466"/>
        <end position="570"/>
    </location>
</feature>
<dbReference type="InterPro" id="IPR038763">
    <property type="entry name" value="DHH_sf"/>
</dbReference>
<keyword evidence="5 9" id="KW-0269">Exonuclease</keyword>
<dbReference type="Proteomes" id="UP000253998">
    <property type="component" value="Unassembled WGS sequence"/>
</dbReference>
<evidence type="ECO:0000313" key="10">
    <source>
        <dbReference type="Proteomes" id="UP000253998"/>
    </source>
</evidence>
<protein>
    <recommendedName>
        <fullName evidence="2">Single-stranded-DNA-specific exonuclease RecJ</fullName>
    </recommendedName>
</protein>
<dbReference type="GO" id="GO:0003676">
    <property type="term" value="F:nucleic acid binding"/>
    <property type="evidence" value="ECO:0007669"/>
    <property type="project" value="InterPro"/>
</dbReference>
<comment type="similarity">
    <text evidence="1">Belongs to the RecJ family.</text>
</comment>
<comment type="caution">
    <text evidence="9">The sequence shown here is derived from an EMBL/GenBank/DDBJ whole genome shotgun (WGS) entry which is preliminary data.</text>
</comment>
<dbReference type="Gene3D" id="3.90.1640.30">
    <property type="match status" value="1"/>
</dbReference>
<evidence type="ECO:0000256" key="1">
    <source>
        <dbReference type="ARBA" id="ARBA00005915"/>
    </source>
</evidence>
<dbReference type="Pfam" id="PF17768">
    <property type="entry name" value="RecJ_OB"/>
    <property type="match status" value="1"/>
</dbReference>
<feature type="domain" description="DDH" evidence="6">
    <location>
        <begin position="69"/>
        <end position="227"/>
    </location>
</feature>
<dbReference type="AlphaFoldDB" id="A0A8B2U7G5"/>
<evidence type="ECO:0000259" key="8">
    <source>
        <dbReference type="Pfam" id="PF17768"/>
    </source>
</evidence>
<dbReference type="GO" id="GO:0006281">
    <property type="term" value="P:DNA repair"/>
    <property type="evidence" value="ECO:0007669"/>
    <property type="project" value="InterPro"/>
</dbReference>
<organism evidence="9 10">
    <name type="scientific">Aggregatibacter segnis</name>
    <dbReference type="NCBI Taxonomy" id="739"/>
    <lineage>
        <taxon>Bacteria</taxon>
        <taxon>Pseudomonadati</taxon>
        <taxon>Pseudomonadota</taxon>
        <taxon>Gammaproteobacteria</taxon>
        <taxon>Pasteurellales</taxon>
        <taxon>Pasteurellaceae</taxon>
        <taxon>Aggregatibacter</taxon>
    </lineage>
</organism>
<evidence type="ECO:0000256" key="5">
    <source>
        <dbReference type="ARBA" id="ARBA00022839"/>
    </source>
</evidence>
<dbReference type="InterPro" id="IPR051673">
    <property type="entry name" value="SSDNA_exonuclease_RecJ"/>
</dbReference>
<dbReference type="Pfam" id="PF02272">
    <property type="entry name" value="DHHA1"/>
    <property type="match status" value="1"/>
</dbReference>
<dbReference type="InterPro" id="IPR003156">
    <property type="entry name" value="DHHA1_dom"/>
</dbReference>
<dbReference type="InterPro" id="IPR041122">
    <property type="entry name" value="RecJ_OB"/>
</dbReference>
<dbReference type="NCBIfam" id="TIGR00644">
    <property type="entry name" value="recJ"/>
    <property type="match status" value="1"/>
</dbReference>
<dbReference type="GO" id="GO:0008409">
    <property type="term" value="F:5'-3' exonuclease activity"/>
    <property type="evidence" value="ECO:0007669"/>
    <property type="project" value="InterPro"/>
</dbReference>
<evidence type="ECO:0000313" key="9">
    <source>
        <dbReference type="EMBL" id="RDE71543.1"/>
    </source>
</evidence>
<dbReference type="Gene3D" id="3.10.310.30">
    <property type="match status" value="1"/>
</dbReference>
<sequence length="577" mass="63912">MQKRILRRDVPAGDKLCDDPLLDRLYRSRHIKNANQLDRTLSAMHHPNLMSGMDTAVAFLLEAYQKQQKIVIVGDFDADGATSTALAVIALRQLGFANVTYLVPNRFEQGYGLSVAVAQEALALGVELLMTVDNGVSSHEGVAFLKAQGVKVIVTDHHLPPETLPNADAIVNPNLAHCGFPSKHLAGVGVTFYLMLALRAKFRELGLFDAKNQPNFTELLDLVALGTVSDVVPLDQNNRILVYQGIARIRAERCRCGIRALAEVAKRDVTRFVAADLGFSIGPRLNAAGRLDNMSVGVELLLAENMETARALALELDGLNQARKEIEQEMKLEALTICQNLFANATALETDIPHSIVLYQSDWHQGVLGILASRIKEQFHRPVIAFAQEQAGMLKGSVRSIPGLHIRDVLERVYSQHPDLILKFGGHAMAAGLSIQESRFDDFRQIFNQTVSELLAEDQLQGTIWTDGELNANLLNLATAETLRQGGPWGQAFPEPLFDGEFKILQQRLVGEKHLKMMVEPKLGGPLLDAIAFNIDTRYYPDLSIKTARFAYKLDINEFRGNRDLQLLVDYIEPLES</sequence>
<dbReference type="GO" id="GO:0006310">
    <property type="term" value="P:DNA recombination"/>
    <property type="evidence" value="ECO:0007669"/>
    <property type="project" value="InterPro"/>
</dbReference>
<evidence type="ECO:0000259" key="7">
    <source>
        <dbReference type="Pfam" id="PF02272"/>
    </source>
</evidence>